<evidence type="ECO:0000256" key="1">
    <source>
        <dbReference type="SAM" id="MobiDB-lite"/>
    </source>
</evidence>
<proteinExistence type="predicted"/>
<keyword evidence="3" id="KW-1185">Reference proteome</keyword>
<dbReference type="AlphaFoldDB" id="A0A8H3F9L5"/>
<dbReference type="EMBL" id="CAJPDR010000125">
    <property type="protein sequence ID" value="CAF9919560.1"/>
    <property type="molecule type" value="Genomic_DNA"/>
</dbReference>
<name>A0A8H3F9L5_9LECA</name>
<reference evidence="2" key="1">
    <citation type="submission" date="2021-03" db="EMBL/GenBank/DDBJ databases">
        <authorList>
            <person name="Tagirdzhanova G."/>
        </authorList>
    </citation>
    <scope>NUCLEOTIDE SEQUENCE</scope>
</reference>
<evidence type="ECO:0000313" key="3">
    <source>
        <dbReference type="Proteomes" id="UP000664203"/>
    </source>
</evidence>
<accession>A0A8H3F9L5</accession>
<feature type="region of interest" description="Disordered" evidence="1">
    <location>
        <begin position="64"/>
        <end position="83"/>
    </location>
</feature>
<comment type="caution">
    <text evidence="2">The sequence shown here is derived from an EMBL/GenBank/DDBJ whole genome shotgun (WGS) entry which is preliminary data.</text>
</comment>
<protein>
    <submittedName>
        <fullName evidence="2">Uncharacterized protein</fullName>
    </submittedName>
</protein>
<organism evidence="2 3">
    <name type="scientific">Alectoria fallacina</name>
    <dbReference type="NCBI Taxonomy" id="1903189"/>
    <lineage>
        <taxon>Eukaryota</taxon>
        <taxon>Fungi</taxon>
        <taxon>Dikarya</taxon>
        <taxon>Ascomycota</taxon>
        <taxon>Pezizomycotina</taxon>
        <taxon>Lecanoromycetes</taxon>
        <taxon>OSLEUM clade</taxon>
        <taxon>Lecanoromycetidae</taxon>
        <taxon>Lecanorales</taxon>
        <taxon>Lecanorineae</taxon>
        <taxon>Parmeliaceae</taxon>
        <taxon>Alectoria</taxon>
    </lineage>
</organism>
<dbReference type="Proteomes" id="UP000664203">
    <property type="component" value="Unassembled WGS sequence"/>
</dbReference>
<evidence type="ECO:0000313" key="2">
    <source>
        <dbReference type="EMBL" id="CAF9919560.1"/>
    </source>
</evidence>
<gene>
    <name evidence="2" type="ORF">ALECFALPRED_001217</name>
</gene>
<sequence>MAAESHTISVSTCDHCSQVDRRRSARRWSFDDGVPVISSKMIMGDKGWKEGGMFMQRKCKAMPPKVANQEGAGKQGCEKAGIA</sequence>